<protein>
    <submittedName>
        <fullName evidence="2">Aromatic ring hydroxylase</fullName>
    </submittedName>
</protein>
<comment type="caution">
    <text evidence="2">The sequence shown here is derived from an EMBL/GenBank/DDBJ whole genome shotgun (WGS) entry which is preliminary data.</text>
</comment>
<gene>
    <name evidence="2" type="ORF">COZ40_03050</name>
</gene>
<dbReference type="InterPro" id="IPR052339">
    <property type="entry name" value="Fe-S_Maturation_MIP18"/>
</dbReference>
<organism evidence="2 3">
    <name type="scientific">Candidatus Roizmanbacteria bacterium CG_4_10_14_3_um_filter_39_13</name>
    <dbReference type="NCBI Taxonomy" id="1974831"/>
    <lineage>
        <taxon>Bacteria</taxon>
        <taxon>Candidatus Roizmaniibacteriota</taxon>
    </lineage>
</organism>
<sequence>MTYPVRVTKKNVQEKLELVLDPEMNISIVDLGLVYKITVKKGNGVHILMTLTTMGCPLFGVIEEDIFLKLSELTIERKNIEIEMTFE</sequence>
<feature type="domain" description="MIP18 family-like" evidence="1">
    <location>
        <begin position="10"/>
        <end position="71"/>
    </location>
</feature>
<dbReference type="Proteomes" id="UP000228500">
    <property type="component" value="Unassembled WGS sequence"/>
</dbReference>
<dbReference type="PANTHER" id="PTHR42831">
    <property type="entry name" value="FE-S PROTEIN MATURATION AUXILIARY FACTOR YITW"/>
    <property type="match status" value="1"/>
</dbReference>
<dbReference type="InterPro" id="IPR034904">
    <property type="entry name" value="FSCA_dom_sf"/>
</dbReference>
<evidence type="ECO:0000313" key="2">
    <source>
        <dbReference type="EMBL" id="PIX68475.1"/>
    </source>
</evidence>
<proteinExistence type="predicted"/>
<evidence type="ECO:0000313" key="3">
    <source>
        <dbReference type="Proteomes" id="UP000228500"/>
    </source>
</evidence>
<dbReference type="InterPro" id="IPR002744">
    <property type="entry name" value="MIP18-like"/>
</dbReference>
<feature type="non-terminal residue" evidence="2">
    <location>
        <position position="87"/>
    </location>
</feature>
<dbReference type="AlphaFoldDB" id="A0A2M7LK78"/>
<dbReference type="EMBL" id="PFJH01000129">
    <property type="protein sequence ID" value="PIX68475.1"/>
    <property type="molecule type" value="Genomic_DNA"/>
</dbReference>
<dbReference type="Gene3D" id="3.30.300.130">
    <property type="entry name" value="Fe-S cluster assembly (FSCA)"/>
    <property type="match status" value="1"/>
</dbReference>
<dbReference type="Pfam" id="PF01883">
    <property type="entry name" value="FeS_assembly_P"/>
    <property type="match status" value="1"/>
</dbReference>
<reference evidence="3" key="1">
    <citation type="submission" date="2017-09" db="EMBL/GenBank/DDBJ databases">
        <title>Depth-based differentiation of microbial function through sediment-hosted aquifers and enrichment of novel symbionts in the deep terrestrial subsurface.</title>
        <authorList>
            <person name="Probst A.J."/>
            <person name="Ladd B."/>
            <person name="Jarett J.K."/>
            <person name="Geller-Mcgrath D.E."/>
            <person name="Sieber C.M.K."/>
            <person name="Emerson J.B."/>
            <person name="Anantharaman K."/>
            <person name="Thomas B.C."/>
            <person name="Malmstrom R."/>
            <person name="Stieglmeier M."/>
            <person name="Klingl A."/>
            <person name="Woyke T."/>
            <person name="Ryan C.M."/>
            <person name="Banfield J.F."/>
        </authorList>
    </citation>
    <scope>NUCLEOTIDE SEQUENCE [LARGE SCALE GENOMIC DNA]</scope>
</reference>
<accession>A0A2M7LK78</accession>
<evidence type="ECO:0000259" key="1">
    <source>
        <dbReference type="Pfam" id="PF01883"/>
    </source>
</evidence>
<name>A0A2M7LK78_9BACT</name>
<dbReference type="SUPFAM" id="SSF117916">
    <property type="entry name" value="Fe-S cluster assembly (FSCA) domain-like"/>
    <property type="match status" value="1"/>
</dbReference>
<dbReference type="PANTHER" id="PTHR42831:SF1">
    <property type="entry name" value="FE-S PROTEIN MATURATION AUXILIARY FACTOR YITW"/>
    <property type="match status" value="1"/>
</dbReference>